<accession>A0A8J3I3E1</accession>
<dbReference type="AlphaFoldDB" id="A0A8J3I3E1"/>
<dbReference type="EMBL" id="BNJF01000004">
    <property type="protein sequence ID" value="GHO48569.1"/>
    <property type="molecule type" value="Genomic_DNA"/>
</dbReference>
<reference evidence="1" key="1">
    <citation type="submission" date="2020-10" db="EMBL/GenBank/DDBJ databases">
        <title>Taxonomic study of unclassified bacteria belonging to the class Ktedonobacteria.</title>
        <authorList>
            <person name="Yabe S."/>
            <person name="Wang C.M."/>
            <person name="Zheng Y."/>
            <person name="Sakai Y."/>
            <person name="Cavaletti L."/>
            <person name="Monciardini P."/>
            <person name="Donadio S."/>
        </authorList>
    </citation>
    <scope>NUCLEOTIDE SEQUENCE</scope>
    <source>
        <strain evidence="1">SOSP1-1</strain>
    </source>
</reference>
<dbReference type="RefSeq" id="WP_220197767.1">
    <property type="nucleotide sequence ID" value="NZ_BNJF01000004.1"/>
</dbReference>
<protein>
    <submittedName>
        <fullName evidence="1">Uncharacterized protein</fullName>
    </submittedName>
</protein>
<evidence type="ECO:0000313" key="2">
    <source>
        <dbReference type="Proteomes" id="UP000612362"/>
    </source>
</evidence>
<organism evidence="1 2">
    <name type="scientific">Ktedonospora formicarum</name>
    <dbReference type="NCBI Taxonomy" id="2778364"/>
    <lineage>
        <taxon>Bacteria</taxon>
        <taxon>Bacillati</taxon>
        <taxon>Chloroflexota</taxon>
        <taxon>Ktedonobacteria</taxon>
        <taxon>Ktedonobacterales</taxon>
        <taxon>Ktedonobacteraceae</taxon>
        <taxon>Ktedonospora</taxon>
    </lineage>
</organism>
<name>A0A8J3I3E1_9CHLR</name>
<proteinExistence type="predicted"/>
<evidence type="ECO:0000313" key="1">
    <source>
        <dbReference type="EMBL" id="GHO48569.1"/>
    </source>
</evidence>
<gene>
    <name evidence="1" type="ORF">KSX_67320</name>
</gene>
<keyword evidence="2" id="KW-1185">Reference proteome</keyword>
<sequence length="183" mass="20416">MEPHIYQLPVRILLETMRTLQETASLQATFSLMQQGQTLDALIQLVLERGEVLSCDIRLLQGGVCLAQGDAAFHLLAQAGILDWQVMPRQPLSLLTPENALRQENSTTEREVVSSTVPKQAADLHDRRVTLLSPKGRQVFLLSNGTRSCDDIARLLCLSGESMQQVMHTLLEQQLITWQVLSS</sequence>
<comment type="caution">
    <text evidence="1">The sequence shown here is derived from an EMBL/GenBank/DDBJ whole genome shotgun (WGS) entry which is preliminary data.</text>
</comment>
<dbReference type="Proteomes" id="UP000612362">
    <property type="component" value="Unassembled WGS sequence"/>
</dbReference>